<dbReference type="Pfam" id="PF01283">
    <property type="entry name" value="Ribosomal_S26e"/>
    <property type="match status" value="1"/>
</dbReference>
<name>A0A7S0Q4A8_9EUKA</name>
<proteinExistence type="inferred from homology"/>
<dbReference type="GO" id="GO:0006412">
    <property type="term" value="P:translation"/>
    <property type="evidence" value="ECO:0007669"/>
    <property type="project" value="InterPro"/>
</dbReference>
<evidence type="ECO:0000256" key="4">
    <source>
        <dbReference type="RuleBase" id="RU363128"/>
    </source>
</evidence>
<evidence type="ECO:0000256" key="5">
    <source>
        <dbReference type="SAM" id="MobiDB-lite"/>
    </source>
</evidence>
<dbReference type="Gene3D" id="3.30.1740.20">
    <property type="entry name" value="Ribosomal protein S26e"/>
    <property type="match status" value="1"/>
</dbReference>
<dbReference type="GO" id="GO:0003729">
    <property type="term" value="F:mRNA binding"/>
    <property type="evidence" value="ECO:0007669"/>
    <property type="project" value="TreeGrafter"/>
</dbReference>
<evidence type="ECO:0000256" key="2">
    <source>
        <dbReference type="ARBA" id="ARBA00022980"/>
    </source>
</evidence>
<comment type="similarity">
    <text evidence="1 4">Belongs to the eukaryotic ribosomal protein eS26 family.</text>
</comment>
<dbReference type="GO" id="GO:0003735">
    <property type="term" value="F:structural constituent of ribosome"/>
    <property type="evidence" value="ECO:0007669"/>
    <property type="project" value="InterPro"/>
</dbReference>
<feature type="compositionally biased region" description="Basic and acidic residues" evidence="5">
    <location>
        <begin position="87"/>
        <end position="99"/>
    </location>
</feature>
<organism evidence="6">
    <name type="scientific">Coccolithus braarudii</name>
    <dbReference type="NCBI Taxonomy" id="221442"/>
    <lineage>
        <taxon>Eukaryota</taxon>
        <taxon>Haptista</taxon>
        <taxon>Haptophyta</taxon>
        <taxon>Prymnesiophyceae</taxon>
        <taxon>Coccolithales</taxon>
        <taxon>Coccolithaceae</taxon>
        <taxon>Coccolithus</taxon>
    </lineage>
</organism>
<evidence type="ECO:0000256" key="3">
    <source>
        <dbReference type="ARBA" id="ARBA00023274"/>
    </source>
</evidence>
<reference evidence="6" key="1">
    <citation type="submission" date="2021-01" db="EMBL/GenBank/DDBJ databases">
        <authorList>
            <person name="Corre E."/>
            <person name="Pelletier E."/>
            <person name="Niang G."/>
            <person name="Scheremetjew M."/>
            <person name="Finn R."/>
            <person name="Kale V."/>
            <person name="Holt S."/>
            <person name="Cochrane G."/>
            <person name="Meng A."/>
            <person name="Brown T."/>
            <person name="Cohen L."/>
        </authorList>
    </citation>
    <scope>NUCLEOTIDE SEQUENCE</scope>
    <source>
        <strain evidence="6">PLY182g</strain>
    </source>
</reference>
<protein>
    <recommendedName>
        <fullName evidence="4">40S ribosomal protein S26</fullName>
    </recommendedName>
</protein>
<keyword evidence="2 4" id="KW-0689">Ribosomal protein</keyword>
<sequence length="132" mass="14375">MTVKRRAHGRNKKGRGHVNRVRCVSTGKAIPKDKAIKRFIVRNIVEASALRDIREASCIENYVLPKIYIKQYYSVEAAIHQRVVRVRSRELRRSREPPQRNRPPPREGAGGPGGGPGGPGGPPGGGGGGPPK</sequence>
<dbReference type="AlphaFoldDB" id="A0A7S0Q4A8"/>
<dbReference type="EMBL" id="HBEY01026414">
    <property type="protein sequence ID" value="CAD8609109.1"/>
    <property type="molecule type" value="Transcribed_RNA"/>
</dbReference>
<dbReference type="GO" id="GO:0022627">
    <property type="term" value="C:cytosolic small ribosomal subunit"/>
    <property type="evidence" value="ECO:0007669"/>
    <property type="project" value="TreeGrafter"/>
</dbReference>
<feature type="compositionally biased region" description="Gly residues" evidence="5">
    <location>
        <begin position="108"/>
        <end position="132"/>
    </location>
</feature>
<feature type="region of interest" description="Disordered" evidence="5">
    <location>
        <begin position="87"/>
        <end position="132"/>
    </location>
</feature>
<dbReference type="InterPro" id="IPR038551">
    <property type="entry name" value="Ribosomal_eS26_sf"/>
</dbReference>
<dbReference type="PANTHER" id="PTHR12538:SF0">
    <property type="entry name" value="40S RIBOSOMAL PROTEIN S26"/>
    <property type="match status" value="1"/>
</dbReference>
<dbReference type="PANTHER" id="PTHR12538">
    <property type="entry name" value="40S RIBOSOMAL PROTEIN S26"/>
    <property type="match status" value="1"/>
</dbReference>
<dbReference type="InterPro" id="IPR000892">
    <property type="entry name" value="Ribosomal_eS26"/>
</dbReference>
<evidence type="ECO:0000313" key="6">
    <source>
        <dbReference type="EMBL" id="CAD8609109.1"/>
    </source>
</evidence>
<accession>A0A7S0Q4A8</accession>
<gene>
    <name evidence="6" type="ORF">CPEL01642_LOCUS12487</name>
</gene>
<evidence type="ECO:0000256" key="1">
    <source>
        <dbReference type="ARBA" id="ARBA00008596"/>
    </source>
</evidence>
<keyword evidence="3 4" id="KW-0687">Ribonucleoprotein</keyword>